<reference evidence="2" key="1">
    <citation type="journal article" date="2012" name="Nature">
        <title>The tomato genome sequence provides insights into fleshy fruit evolution.</title>
        <authorList>
            <consortium name="Tomato Genome Consortium"/>
        </authorList>
    </citation>
    <scope>NUCLEOTIDE SEQUENCE [LARGE SCALE GENOMIC DNA]</scope>
    <source>
        <strain evidence="2">cv. Heinz 1706</strain>
    </source>
</reference>
<organism evidence="2">
    <name type="scientific">Solanum lycopersicum</name>
    <name type="common">Tomato</name>
    <name type="synonym">Lycopersicon esculentum</name>
    <dbReference type="NCBI Taxonomy" id="4081"/>
    <lineage>
        <taxon>Eukaryota</taxon>
        <taxon>Viridiplantae</taxon>
        <taxon>Streptophyta</taxon>
        <taxon>Embryophyta</taxon>
        <taxon>Tracheophyta</taxon>
        <taxon>Spermatophyta</taxon>
        <taxon>Magnoliopsida</taxon>
        <taxon>eudicotyledons</taxon>
        <taxon>Gunneridae</taxon>
        <taxon>Pentapetalae</taxon>
        <taxon>asterids</taxon>
        <taxon>lamiids</taxon>
        <taxon>Solanales</taxon>
        <taxon>Solanaceae</taxon>
        <taxon>Solanoideae</taxon>
        <taxon>Solaneae</taxon>
        <taxon>Solanum</taxon>
        <taxon>Solanum subgen. Lycopersicon</taxon>
    </lineage>
</organism>
<evidence type="ECO:0000313" key="3">
    <source>
        <dbReference type="Proteomes" id="UP000004994"/>
    </source>
</evidence>
<protein>
    <submittedName>
        <fullName evidence="2">Uncharacterized protein</fullName>
    </submittedName>
</protein>
<evidence type="ECO:0000313" key="2">
    <source>
        <dbReference type="EnsemblPlants" id="Solyc04g017590.1.1"/>
    </source>
</evidence>
<reference evidence="2" key="2">
    <citation type="submission" date="2015-06" db="UniProtKB">
        <authorList>
            <consortium name="EnsemblPlants"/>
        </authorList>
    </citation>
    <scope>IDENTIFICATION</scope>
    <source>
        <strain evidence="2">cv. Heinz 1706</strain>
    </source>
</reference>
<proteinExistence type="predicted"/>
<feature type="region of interest" description="Disordered" evidence="1">
    <location>
        <begin position="1"/>
        <end position="57"/>
    </location>
</feature>
<accession>K4BQG0</accession>
<evidence type="ECO:0000256" key="1">
    <source>
        <dbReference type="SAM" id="MobiDB-lite"/>
    </source>
</evidence>
<keyword evidence="3" id="KW-1185">Reference proteome</keyword>
<dbReference type="PaxDb" id="4081-Solyc04g017590.1.1"/>
<dbReference type="InParanoid" id="K4BQG0"/>
<dbReference type="EnsemblPlants" id="Solyc04g017590.1.1">
    <property type="protein sequence ID" value="Solyc04g017590.1.1"/>
    <property type="gene ID" value="Solyc04g017590.1"/>
</dbReference>
<dbReference type="AlphaFoldDB" id="K4BQG0"/>
<dbReference type="Gramene" id="Solyc04g017590.1.1">
    <property type="protein sequence ID" value="Solyc04g017590.1.1"/>
    <property type="gene ID" value="Solyc04g017590.1"/>
</dbReference>
<sequence length="109" mass="11445">MNWDDRDDGGEDGGDDGGEDGGEDGGDDGGDDGGEDGGEDGGDNGSDDGGYDGGDAMDWIKFSRNKGTIRVTEKHPHIVDLARINDTASTFIFTWIDVANTPKFLESTV</sequence>
<name>K4BQG0_SOLLC</name>
<feature type="compositionally biased region" description="Acidic residues" evidence="1">
    <location>
        <begin position="1"/>
        <end position="50"/>
    </location>
</feature>
<dbReference type="Proteomes" id="UP000004994">
    <property type="component" value="Chromosome 4"/>
</dbReference>
<dbReference type="HOGENOM" id="CLU_2188575_0_0_1"/>